<dbReference type="FunFam" id="1.10.287.370:FF:000004">
    <property type="entry name" value="Probable prefoldin subunit 5"/>
    <property type="match status" value="1"/>
</dbReference>
<dbReference type="Pfam" id="PF02996">
    <property type="entry name" value="Prefoldin"/>
    <property type="match status" value="1"/>
</dbReference>
<dbReference type="GO" id="GO:1990114">
    <property type="term" value="P:RNA polymerase II core complex assembly"/>
    <property type="evidence" value="ECO:0007669"/>
    <property type="project" value="TreeGrafter"/>
</dbReference>
<dbReference type="GO" id="GO:0016272">
    <property type="term" value="C:prefoldin complex"/>
    <property type="evidence" value="ECO:0007669"/>
    <property type="project" value="InterPro"/>
</dbReference>
<evidence type="ECO:0000313" key="4">
    <source>
        <dbReference type="EMBL" id="KAJ7641308.1"/>
    </source>
</evidence>
<sequence length="153" mass="17103">MSQPQQVSINDLDVTQLADVRRQLDEELTHLTNSFAQLKQAQAKFKACIENVQEVKPANKGKTILVPLTNSLYVPGKLSDSENVIVDVGTGYYVQKTRAQAVKHYAEKVDFIRTNLEALEETIGKKRENMGYLVNVMQSKLILEGQQQQGAPS</sequence>
<keyword evidence="5" id="KW-1185">Reference proteome</keyword>
<comment type="caution">
    <text evidence="4">The sequence shown here is derived from an EMBL/GenBank/DDBJ whole genome shotgun (WGS) entry which is preliminary data.</text>
</comment>
<accession>A0AAD7C7B2</accession>
<dbReference type="EMBL" id="JARKIF010000004">
    <property type="protein sequence ID" value="KAJ7641308.1"/>
    <property type="molecule type" value="Genomic_DNA"/>
</dbReference>
<dbReference type="GO" id="GO:1990115">
    <property type="term" value="P:RNA polymerase III assembly"/>
    <property type="evidence" value="ECO:0007669"/>
    <property type="project" value="TreeGrafter"/>
</dbReference>
<dbReference type="PANTHER" id="PTHR12674:SF2">
    <property type="entry name" value="PREFOLDIN SUBUNIT 5"/>
    <property type="match status" value="1"/>
</dbReference>
<keyword evidence="3" id="KW-0175">Coiled coil</keyword>
<dbReference type="GO" id="GO:0006457">
    <property type="term" value="P:protein folding"/>
    <property type="evidence" value="ECO:0007669"/>
    <property type="project" value="InterPro"/>
</dbReference>
<dbReference type="GO" id="GO:0005737">
    <property type="term" value="C:cytoplasm"/>
    <property type="evidence" value="ECO:0007669"/>
    <property type="project" value="TreeGrafter"/>
</dbReference>
<dbReference type="Proteomes" id="UP001221142">
    <property type="component" value="Unassembled WGS sequence"/>
</dbReference>
<dbReference type="GO" id="GO:0051082">
    <property type="term" value="F:unfolded protein binding"/>
    <property type="evidence" value="ECO:0007669"/>
    <property type="project" value="InterPro"/>
</dbReference>
<comment type="similarity">
    <text evidence="1">Belongs to the prefoldin subunit alpha family.</text>
</comment>
<dbReference type="CDD" id="cd23157">
    <property type="entry name" value="Prefoldin_5"/>
    <property type="match status" value="1"/>
</dbReference>
<dbReference type="AlphaFoldDB" id="A0AAD7C7B2"/>
<proteinExistence type="inferred from homology"/>
<gene>
    <name evidence="4" type="ORF">FB45DRAFT_899912</name>
</gene>
<name>A0AAD7C7B2_9AGAR</name>
<keyword evidence="2" id="KW-0143">Chaperone</keyword>
<dbReference type="GO" id="GO:1990113">
    <property type="term" value="P:RNA polymerase I assembly"/>
    <property type="evidence" value="ECO:0007669"/>
    <property type="project" value="TreeGrafter"/>
</dbReference>
<organism evidence="4 5">
    <name type="scientific">Roridomyces roridus</name>
    <dbReference type="NCBI Taxonomy" id="1738132"/>
    <lineage>
        <taxon>Eukaryota</taxon>
        <taxon>Fungi</taxon>
        <taxon>Dikarya</taxon>
        <taxon>Basidiomycota</taxon>
        <taxon>Agaricomycotina</taxon>
        <taxon>Agaricomycetes</taxon>
        <taxon>Agaricomycetidae</taxon>
        <taxon>Agaricales</taxon>
        <taxon>Marasmiineae</taxon>
        <taxon>Mycenaceae</taxon>
        <taxon>Roridomyces</taxon>
    </lineage>
</organism>
<dbReference type="NCBIfam" id="TIGR00293">
    <property type="entry name" value="prefoldin subunit alpha"/>
    <property type="match status" value="1"/>
</dbReference>
<dbReference type="PANTHER" id="PTHR12674">
    <property type="entry name" value="PREFOLDIN SUBUNIT 5"/>
    <property type="match status" value="1"/>
</dbReference>
<dbReference type="Gene3D" id="1.10.287.370">
    <property type="match status" value="1"/>
</dbReference>
<dbReference type="SUPFAM" id="SSF46579">
    <property type="entry name" value="Prefoldin"/>
    <property type="match status" value="1"/>
</dbReference>
<reference evidence="4" key="1">
    <citation type="submission" date="2023-03" db="EMBL/GenBank/DDBJ databases">
        <title>Massive genome expansion in bonnet fungi (Mycena s.s.) driven by repeated elements and novel gene families across ecological guilds.</title>
        <authorList>
            <consortium name="Lawrence Berkeley National Laboratory"/>
            <person name="Harder C.B."/>
            <person name="Miyauchi S."/>
            <person name="Viragh M."/>
            <person name="Kuo A."/>
            <person name="Thoen E."/>
            <person name="Andreopoulos B."/>
            <person name="Lu D."/>
            <person name="Skrede I."/>
            <person name="Drula E."/>
            <person name="Henrissat B."/>
            <person name="Morin E."/>
            <person name="Kohler A."/>
            <person name="Barry K."/>
            <person name="LaButti K."/>
            <person name="Morin E."/>
            <person name="Salamov A."/>
            <person name="Lipzen A."/>
            <person name="Mereny Z."/>
            <person name="Hegedus B."/>
            <person name="Baldrian P."/>
            <person name="Stursova M."/>
            <person name="Weitz H."/>
            <person name="Taylor A."/>
            <person name="Grigoriev I.V."/>
            <person name="Nagy L.G."/>
            <person name="Martin F."/>
            <person name="Kauserud H."/>
        </authorList>
    </citation>
    <scope>NUCLEOTIDE SEQUENCE</scope>
    <source>
        <strain evidence="4">9284</strain>
    </source>
</reference>
<feature type="coiled-coil region" evidence="3">
    <location>
        <begin position="102"/>
        <end position="129"/>
    </location>
</feature>
<dbReference type="InterPro" id="IPR011599">
    <property type="entry name" value="PFD_alpha_archaea"/>
</dbReference>
<protein>
    <submittedName>
        <fullName evidence="4">Prefoldin</fullName>
    </submittedName>
</protein>
<dbReference type="InterPro" id="IPR009053">
    <property type="entry name" value="Prefoldin"/>
</dbReference>
<evidence type="ECO:0000256" key="1">
    <source>
        <dbReference type="ARBA" id="ARBA00010048"/>
    </source>
</evidence>
<evidence type="ECO:0000256" key="3">
    <source>
        <dbReference type="SAM" id="Coils"/>
    </source>
</evidence>
<dbReference type="InterPro" id="IPR004127">
    <property type="entry name" value="Prefoldin_subunit_alpha"/>
</dbReference>
<evidence type="ECO:0000313" key="5">
    <source>
        <dbReference type="Proteomes" id="UP001221142"/>
    </source>
</evidence>
<evidence type="ECO:0000256" key="2">
    <source>
        <dbReference type="ARBA" id="ARBA00023186"/>
    </source>
</evidence>